<evidence type="ECO:0000256" key="1">
    <source>
        <dbReference type="SAM" id="MobiDB-lite"/>
    </source>
</evidence>
<accession>H1DIC1</accession>
<dbReference type="AlphaFoldDB" id="H1DIC1"/>
<gene>
    <name evidence="2" type="ORF">HMPREF9449_02150</name>
</gene>
<name>H1DIC1_9BACT</name>
<evidence type="ECO:0000313" key="2">
    <source>
        <dbReference type="EMBL" id="EHP46533.1"/>
    </source>
</evidence>
<comment type="caution">
    <text evidence="2">The sequence shown here is derived from an EMBL/GenBank/DDBJ whole genome shotgun (WGS) entry which is preliminary data.</text>
</comment>
<reference evidence="2 3" key="1">
    <citation type="submission" date="2012-01" db="EMBL/GenBank/DDBJ databases">
        <title>The Genome Sequence of Odoribacter laneus YIT 12061.</title>
        <authorList>
            <consortium name="The Broad Institute Genome Sequencing Platform"/>
            <person name="Earl A."/>
            <person name="Ward D."/>
            <person name="Feldgarden M."/>
            <person name="Gevers D."/>
            <person name="Morotomi M."/>
            <person name="Young S.K."/>
            <person name="Zeng Q."/>
            <person name="Gargeya S."/>
            <person name="Fitzgerald M."/>
            <person name="Haas B."/>
            <person name="Abouelleil A."/>
            <person name="Alvarado L."/>
            <person name="Arachchi H.M."/>
            <person name="Berlin A."/>
            <person name="Chapman S.B."/>
            <person name="Gearin G."/>
            <person name="Goldberg J."/>
            <person name="Griggs A."/>
            <person name="Gujja S."/>
            <person name="Hansen M."/>
            <person name="Heiman D."/>
            <person name="Howarth C."/>
            <person name="Larimer J."/>
            <person name="Lui A."/>
            <person name="MacDonald P.J.P."/>
            <person name="McCowen C."/>
            <person name="Montmayeur A."/>
            <person name="Murphy C."/>
            <person name="Neiman D."/>
            <person name="Pearson M."/>
            <person name="Priest M."/>
            <person name="Roberts A."/>
            <person name="Saif S."/>
            <person name="Shea T."/>
            <person name="Sisk P."/>
            <person name="Stolte C."/>
            <person name="Sykes S."/>
            <person name="Wortman J."/>
            <person name="Nusbaum C."/>
            <person name="Birren B."/>
        </authorList>
    </citation>
    <scope>NUCLEOTIDE SEQUENCE [LARGE SCALE GENOMIC DNA]</scope>
    <source>
        <strain evidence="2 3">YIT 12061</strain>
    </source>
</reference>
<organism evidence="2 3">
    <name type="scientific">Odoribacter laneus YIT 12061</name>
    <dbReference type="NCBI Taxonomy" id="742817"/>
    <lineage>
        <taxon>Bacteria</taxon>
        <taxon>Pseudomonadati</taxon>
        <taxon>Bacteroidota</taxon>
        <taxon>Bacteroidia</taxon>
        <taxon>Bacteroidales</taxon>
        <taxon>Odoribacteraceae</taxon>
        <taxon>Odoribacter</taxon>
    </lineage>
</organism>
<dbReference type="Proteomes" id="UP000004892">
    <property type="component" value="Unassembled WGS sequence"/>
</dbReference>
<evidence type="ECO:0000313" key="3">
    <source>
        <dbReference type="Proteomes" id="UP000004892"/>
    </source>
</evidence>
<feature type="compositionally biased region" description="Basic and acidic residues" evidence="1">
    <location>
        <begin position="13"/>
        <end position="30"/>
    </location>
</feature>
<keyword evidence="3" id="KW-1185">Reference proteome</keyword>
<protein>
    <submittedName>
        <fullName evidence="2">Uncharacterized protein</fullName>
    </submittedName>
</protein>
<feature type="region of interest" description="Disordered" evidence="1">
    <location>
        <begin position="1"/>
        <end position="30"/>
    </location>
</feature>
<dbReference type="HOGENOM" id="CLU_3404582_0_0_10"/>
<dbReference type="EMBL" id="ADMC01000025">
    <property type="protein sequence ID" value="EHP46533.1"/>
    <property type="molecule type" value="Genomic_DNA"/>
</dbReference>
<sequence>MKLSFHIKNIPKIKMENKKRSLEEKSKSST</sequence>
<proteinExistence type="predicted"/>